<sequence>MNGLENWLAMALMGLAWAEQPSLESRQLMSAKIDNATLYWGTYRPNLFFGTRARVPGSALTGLMWNSHNNPEDWSVFRHDCEQTDDFSKYGYLKHDGRLFGVQEIHDKRFNLLLRTEFVKVPSQEFGGDWAVRISGKALDPDLPLVTGIYYYIGLDEEGTLNSVDPEEKDASIDLEIKGYSPNYGKFSFSVLQDKKNERLNSGEIQVSSDPAELDPKQPSALSEKIEAENIWKVPTLLVPALKHLGEQRYRFHEEAIKSGEERFHDPGFIFGLGRKEREDANLYIIQNIFAGEFELDMVFSSEGSPVKLNNREVLSKLIATRSSTFDAKFERIFNFQEDGLSEEKIEFAEAALSNLLGGIGYFHGDSIVRKVEKRASSETAASEDDEDTSVGDFDDDDEEERPSEPEPAPEFEDDTGSDAVEHTQPTSLFTSVPSRPFFPRGFLWDEGFHLLLISEWDSDLSLQILDSWFELIDEDGWIAREQILGPEARSKVPPKFQTQHQDYANPPTLFMALEKFMLDSKNAQRHDALHPDHLDPFLDRIGSHSNFDADDALQTKRHLGDPELAQAWLEHIYPLVKRNYMWYRNTQAGQMEGTTEVYRWRGRTLYHCLTSGLDDYPRPAMSNDELHIDLISWMGFMTRVLRDMAQVIGNQEDHKMFDSIYKDIRSSLLKVHWSEENKAFCDVGNNNSGQFGHVCHKGYLSILPLALGLLEPDSPQLEASLDLIYDPEQLWSPYGIRSLSKSDPLYYKEESYWRGPIWININYMILSSLHRNYMEPSSPHSEKATKVYTELRQNIIDNLFKEYQRTGYLWEQYSGIDGTGQRSKPFTGWTSLVVMIMAEKY</sequence>
<keyword evidence="2" id="KW-1185">Reference proteome</keyword>
<organism evidence="1 2">
    <name type="scientific">Entomophthora muscae</name>
    <dbReference type="NCBI Taxonomy" id="34485"/>
    <lineage>
        <taxon>Eukaryota</taxon>
        <taxon>Fungi</taxon>
        <taxon>Fungi incertae sedis</taxon>
        <taxon>Zoopagomycota</taxon>
        <taxon>Entomophthoromycotina</taxon>
        <taxon>Entomophthoromycetes</taxon>
        <taxon>Entomophthorales</taxon>
        <taxon>Entomophthoraceae</taxon>
        <taxon>Entomophthora</taxon>
    </lineage>
</organism>
<keyword evidence="1" id="KW-0378">Hydrolase</keyword>
<gene>
    <name evidence="1" type="primary">CWH41_1</name>
    <name evidence="1" type="ORF">DSO57_1023543</name>
</gene>
<protein>
    <submittedName>
        <fullName evidence="1">Processing alpha glucosidase I</fullName>
        <ecNumber evidence="1">3.2.1.106</ecNumber>
    </submittedName>
</protein>
<proteinExistence type="predicted"/>
<accession>A0ACC2RTY4</accession>
<name>A0ACC2RTY4_9FUNG</name>
<comment type="caution">
    <text evidence="1">The sequence shown here is derived from an EMBL/GenBank/DDBJ whole genome shotgun (WGS) entry which is preliminary data.</text>
</comment>
<keyword evidence="1" id="KW-0326">Glycosidase</keyword>
<evidence type="ECO:0000313" key="1">
    <source>
        <dbReference type="EMBL" id="KAJ9053503.1"/>
    </source>
</evidence>
<reference evidence="1" key="1">
    <citation type="submission" date="2022-04" db="EMBL/GenBank/DDBJ databases">
        <title>Genome of the entomopathogenic fungus Entomophthora muscae.</title>
        <authorList>
            <person name="Elya C."/>
            <person name="Lovett B.R."/>
            <person name="Lee E."/>
            <person name="Macias A.M."/>
            <person name="Hajek A.E."/>
            <person name="De Bivort B.L."/>
            <person name="Kasson M.T."/>
            <person name="De Fine Licht H.H."/>
            <person name="Stajich J.E."/>
        </authorList>
    </citation>
    <scope>NUCLEOTIDE SEQUENCE</scope>
    <source>
        <strain evidence="1">Berkeley</strain>
    </source>
</reference>
<dbReference type="EC" id="3.2.1.106" evidence="1"/>
<evidence type="ECO:0000313" key="2">
    <source>
        <dbReference type="Proteomes" id="UP001165960"/>
    </source>
</evidence>
<dbReference type="EMBL" id="QTSX02006513">
    <property type="protein sequence ID" value="KAJ9053503.1"/>
    <property type="molecule type" value="Genomic_DNA"/>
</dbReference>
<dbReference type="Proteomes" id="UP001165960">
    <property type="component" value="Unassembled WGS sequence"/>
</dbReference>